<dbReference type="EMBL" id="UINC01121302">
    <property type="protein sequence ID" value="SVC96364.1"/>
    <property type="molecule type" value="Genomic_DNA"/>
</dbReference>
<feature type="non-terminal residue" evidence="2">
    <location>
        <position position="49"/>
    </location>
</feature>
<organism evidence="2">
    <name type="scientific">marine metagenome</name>
    <dbReference type="NCBI Taxonomy" id="408172"/>
    <lineage>
        <taxon>unclassified sequences</taxon>
        <taxon>metagenomes</taxon>
        <taxon>ecological metagenomes</taxon>
    </lineage>
</organism>
<dbReference type="PROSITE" id="PS51257">
    <property type="entry name" value="PROKAR_LIPOPROTEIN"/>
    <property type="match status" value="1"/>
</dbReference>
<feature type="region of interest" description="Disordered" evidence="1">
    <location>
        <begin position="24"/>
        <end position="49"/>
    </location>
</feature>
<evidence type="ECO:0000313" key="2">
    <source>
        <dbReference type="EMBL" id="SVC96364.1"/>
    </source>
</evidence>
<feature type="compositionally biased region" description="Polar residues" evidence="1">
    <location>
        <begin position="39"/>
        <end position="49"/>
    </location>
</feature>
<gene>
    <name evidence="2" type="ORF">METZ01_LOCUS349218</name>
</gene>
<evidence type="ECO:0000256" key="1">
    <source>
        <dbReference type="SAM" id="MobiDB-lite"/>
    </source>
</evidence>
<protein>
    <submittedName>
        <fullName evidence="2">Uncharacterized protein</fullName>
    </submittedName>
</protein>
<feature type="compositionally biased region" description="Acidic residues" evidence="1">
    <location>
        <begin position="26"/>
        <end position="36"/>
    </location>
</feature>
<reference evidence="2" key="1">
    <citation type="submission" date="2018-05" db="EMBL/GenBank/DDBJ databases">
        <authorList>
            <person name="Lanie J.A."/>
            <person name="Ng W.-L."/>
            <person name="Kazmierczak K.M."/>
            <person name="Andrzejewski T.M."/>
            <person name="Davidsen T.M."/>
            <person name="Wayne K.J."/>
            <person name="Tettelin H."/>
            <person name="Glass J.I."/>
            <person name="Rusch D."/>
            <person name="Podicherti R."/>
            <person name="Tsui H.-C.T."/>
            <person name="Winkler M.E."/>
        </authorList>
    </citation>
    <scope>NUCLEOTIDE SEQUENCE</scope>
</reference>
<proteinExistence type="predicted"/>
<name>A0A382RF83_9ZZZZ</name>
<accession>A0A382RF83</accession>
<dbReference type="AlphaFoldDB" id="A0A382RF83"/>
<sequence>MGTIGTRELIALCLAGLLLAGCASQEPEDTGSDMEPLEQSAQTDMGSDD</sequence>